<dbReference type="Pfam" id="PF01053">
    <property type="entry name" value="Cys_Met_Meta_PP"/>
    <property type="match status" value="1"/>
</dbReference>
<dbReference type="PANTHER" id="PTHR42699">
    <property type="match status" value="1"/>
</dbReference>
<comment type="cofactor">
    <cofactor evidence="1 5">
        <name>pyridoxal 5'-phosphate</name>
        <dbReference type="ChEBI" id="CHEBI:597326"/>
    </cofactor>
</comment>
<dbReference type="Gene3D" id="3.40.640.10">
    <property type="entry name" value="Type I PLP-dependent aspartate aminotransferase-like (Major domain)"/>
    <property type="match status" value="1"/>
</dbReference>
<dbReference type="GeneID" id="89935607"/>
<dbReference type="Proteomes" id="UP001302812">
    <property type="component" value="Unassembled WGS sequence"/>
</dbReference>
<dbReference type="GO" id="GO:0003962">
    <property type="term" value="F:cystathionine gamma-synthase activity"/>
    <property type="evidence" value="ECO:0007669"/>
    <property type="project" value="TreeGrafter"/>
</dbReference>
<dbReference type="PANTHER" id="PTHR42699:SF1">
    <property type="entry name" value="CYSTATHIONINE GAMMA-SYNTHASE-RELATED"/>
    <property type="match status" value="1"/>
</dbReference>
<accession>A0AAN6YTK7</accession>
<evidence type="ECO:0000313" key="6">
    <source>
        <dbReference type="EMBL" id="KAK4113168.1"/>
    </source>
</evidence>
<dbReference type="InterPro" id="IPR015422">
    <property type="entry name" value="PyrdxlP-dep_Trfase_small"/>
</dbReference>
<dbReference type="InterPro" id="IPR051750">
    <property type="entry name" value="Trans-sulfuration_enzymes"/>
</dbReference>
<gene>
    <name evidence="6" type="ORF">N656DRAFT_708109</name>
</gene>
<protein>
    <submittedName>
        <fullName evidence="6">Cystathionine gamma-synthase/beta-lyase</fullName>
    </submittedName>
</protein>
<reference evidence="6" key="2">
    <citation type="submission" date="2023-05" db="EMBL/GenBank/DDBJ databases">
        <authorList>
            <consortium name="Lawrence Berkeley National Laboratory"/>
            <person name="Steindorff A."/>
            <person name="Hensen N."/>
            <person name="Bonometti L."/>
            <person name="Westerberg I."/>
            <person name="Brannstrom I.O."/>
            <person name="Guillou S."/>
            <person name="Cros-Aarteil S."/>
            <person name="Calhoun S."/>
            <person name="Haridas S."/>
            <person name="Kuo A."/>
            <person name="Mondo S."/>
            <person name="Pangilinan J."/>
            <person name="Riley R."/>
            <person name="Labutti K."/>
            <person name="Andreopoulos B."/>
            <person name="Lipzen A."/>
            <person name="Chen C."/>
            <person name="Yanf M."/>
            <person name="Daum C."/>
            <person name="Ng V."/>
            <person name="Clum A."/>
            <person name="Ohm R."/>
            <person name="Martin F."/>
            <person name="Silar P."/>
            <person name="Natvig D."/>
            <person name="Lalanne C."/>
            <person name="Gautier V."/>
            <person name="Ament-Velasquez S.L."/>
            <person name="Kruys A."/>
            <person name="Hutchinson M.I."/>
            <person name="Powell A.J."/>
            <person name="Barry K."/>
            <person name="Miller A.N."/>
            <person name="Grigoriev I.V."/>
            <person name="Debuchy R."/>
            <person name="Gladieux P."/>
            <person name="Thoren M.H."/>
            <person name="Johannesson H."/>
        </authorList>
    </citation>
    <scope>NUCLEOTIDE SEQUENCE</scope>
    <source>
        <strain evidence="6">CBS 508.74</strain>
    </source>
</reference>
<proteinExistence type="inferred from homology"/>
<evidence type="ECO:0000256" key="4">
    <source>
        <dbReference type="ARBA" id="ARBA00061376"/>
    </source>
</evidence>
<evidence type="ECO:0000256" key="1">
    <source>
        <dbReference type="ARBA" id="ARBA00001933"/>
    </source>
</evidence>
<comment type="pathway">
    <text evidence="3">Amino-acid biosynthesis; L-methionine biosynthesis via de novo pathway.</text>
</comment>
<keyword evidence="2 5" id="KW-0663">Pyridoxal phosphate</keyword>
<dbReference type="InterPro" id="IPR015421">
    <property type="entry name" value="PyrdxlP-dep_Trfase_major"/>
</dbReference>
<organism evidence="6 7">
    <name type="scientific">Canariomyces notabilis</name>
    <dbReference type="NCBI Taxonomy" id="2074819"/>
    <lineage>
        <taxon>Eukaryota</taxon>
        <taxon>Fungi</taxon>
        <taxon>Dikarya</taxon>
        <taxon>Ascomycota</taxon>
        <taxon>Pezizomycotina</taxon>
        <taxon>Sordariomycetes</taxon>
        <taxon>Sordariomycetidae</taxon>
        <taxon>Sordariales</taxon>
        <taxon>Chaetomiaceae</taxon>
        <taxon>Canariomyces</taxon>
    </lineage>
</organism>
<comment type="caution">
    <text evidence="6">The sequence shown here is derived from an EMBL/GenBank/DDBJ whole genome shotgun (WGS) entry which is preliminary data.</text>
</comment>
<dbReference type="SUPFAM" id="SSF53383">
    <property type="entry name" value="PLP-dependent transferases"/>
    <property type="match status" value="1"/>
</dbReference>
<dbReference type="InterPro" id="IPR000277">
    <property type="entry name" value="Cys/Met-Metab_PyrdxlP-dep_enz"/>
</dbReference>
<keyword evidence="7" id="KW-1185">Reference proteome</keyword>
<evidence type="ECO:0000313" key="7">
    <source>
        <dbReference type="Proteomes" id="UP001302812"/>
    </source>
</evidence>
<dbReference type="GO" id="GO:0019346">
    <property type="term" value="P:transsulfuration"/>
    <property type="evidence" value="ECO:0007669"/>
    <property type="project" value="InterPro"/>
</dbReference>
<dbReference type="GO" id="GO:0030170">
    <property type="term" value="F:pyridoxal phosphate binding"/>
    <property type="evidence" value="ECO:0007669"/>
    <property type="project" value="InterPro"/>
</dbReference>
<dbReference type="RefSeq" id="XP_064670738.1">
    <property type="nucleotide sequence ID" value="XM_064811482.1"/>
</dbReference>
<sequence length="587" mass="65071">MSIIPSPEQLALGEPLPPNDPHGVSVSLPKWADTVGWATREPRVLKEMATGYPRFFIPRVVDHLAMRLLEIYESRHKSNYYGSRRNTGTRLALLLSTGNQARRCREVLSRWSPLHSDPDISIRTVRWNDRVNGVQATDRMNGVQATDRMNGVGNEDIILVSYPSELAAEAKAFWQHTGYGISSRRARHWLDHAPFLSPNPWYPKVIDDTETRHQLDLARTTLKQRIAAGHSSPSDGISVTEDDVFLYQTGMTAIVETAAAVKSLLRFSVPGARSRVAVFGFLYVDTYKALDRVLGYTPILYKSSPADIDTFESLLTTSPRHHIAAVFTEFPGNPLLQSPDLSRLHTLSRKHNFVLVVDDTVGTSANVHVLRSCDVVCTSLTKMFSGGCNVMGGAVAISPVSPFAANIKESLHAQQQDDEAEKSAWYWEDVLVMERNSRDFTERVRKASGNALALAGLLRAHQPAIVREVYYPAGSPTQGVYDAYRVSGGGGYGFLLSIRFVSPGRAVAFYDALDVAKGPSLGTNFTLCCAYTLLAHYKELEWAAEYGVVEDLVRISVGLEDWAWLEERVVRALRAAEACRDEEQNGS</sequence>
<dbReference type="Gene3D" id="3.90.1150.10">
    <property type="entry name" value="Aspartate Aminotransferase, domain 1"/>
    <property type="match status" value="1"/>
</dbReference>
<evidence type="ECO:0000256" key="3">
    <source>
        <dbReference type="ARBA" id="ARBA00034478"/>
    </source>
</evidence>
<dbReference type="InterPro" id="IPR015424">
    <property type="entry name" value="PyrdxlP-dep_Trfase"/>
</dbReference>
<evidence type="ECO:0000256" key="5">
    <source>
        <dbReference type="RuleBase" id="RU362118"/>
    </source>
</evidence>
<dbReference type="AlphaFoldDB" id="A0AAN6YTK7"/>
<reference evidence="6" key="1">
    <citation type="journal article" date="2023" name="Mol. Phylogenet. Evol.">
        <title>Genome-scale phylogeny and comparative genomics of the fungal order Sordariales.</title>
        <authorList>
            <person name="Hensen N."/>
            <person name="Bonometti L."/>
            <person name="Westerberg I."/>
            <person name="Brannstrom I.O."/>
            <person name="Guillou S."/>
            <person name="Cros-Aarteil S."/>
            <person name="Calhoun S."/>
            <person name="Haridas S."/>
            <person name="Kuo A."/>
            <person name="Mondo S."/>
            <person name="Pangilinan J."/>
            <person name="Riley R."/>
            <person name="LaButti K."/>
            <person name="Andreopoulos B."/>
            <person name="Lipzen A."/>
            <person name="Chen C."/>
            <person name="Yan M."/>
            <person name="Daum C."/>
            <person name="Ng V."/>
            <person name="Clum A."/>
            <person name="Steindorff A."/>
            <person name="Ohm R.A."/>
            <person name="Martin F."/>
            <person name="Silar P."/>
            <person name="Natvig D.O."/>
            <person name="Lalanne C."/>
            <person name="Gautier V."/>
            <person name="Ament-Velasquez S.L."/>
            <person name="Kruys A."/>
            <person name="Hutchinson M.I."/>
            <person name="Powell A.J."/>
            <person name="Barry K."/>
            <person name="Miller A.N."/>
            <person name="Grigoriev I.V."/>
            <person name="Debuchy R."/>
            <person name="Gladieux P."/>
            <person name="Hiltunen Thoren M."/>
            <person name="Johannesson H."/>
        </authorList>
    </citation>
    <scope>NUCLEOTIDE SEQUENCE</scope>
    <source>
        <strain evidence="6">CBS 508.74</strain>
    </source>
</reference>
<evidence type="ECO:0000256" key="2">
    <source>
        <dbReference type="ARBA" id="ARBA00022898"/>
    </source>
</evidence>
<dbReference type="EMBL" id="MU853340">
    <property type="protein sequence ID" value="KAK4113168.1"/>
    <property type="molecule type" value="Genomic_DNA"/>
</dbReference>
<comment type="similarity">
    <text evidence="4">Belongs to the trans-sulfuration enzymes family. MET7 subfamily.</text>
</comment>
<dbReference type="FunFam" id="3.90.1150.10:FF:000063">
    <property type="entry name" value="Probable cystathionine gamma-synthase"/>
    <property type="match status" value="1"/>
</dbReference>
<name>A0AAN6YTK7_9PEZI</name>